<evidence type="ECO:0000313" key="3">
    <source>
        <dbReference type="Proteomes" id="UP000019132"/>
    </source>
</evidence>
<evidence type="ECO:0000256" key="1">
    <source>
        <dbReference type="PROSITE-ProRule" id="PRU00221"/>
    </source>
</evidence>
<dbReference type="PROSITE" id="PS50294">
    <property type="entry name" value="WD_REPEATS_REGION"/>
    <property type="match status" value="1"/>
</dbReference>
<dbReference type="AlphaFoldDB" id="K3WJZ5"/>
<name>K3WJZ5_GLOUD</name>
<dbReference type="SMART" id="SM00320">
    <property type="entry name" value="WD40"/>
    <property type="match status" value="3"/>
</dbReference>
<dbReference type="InterPro" id="IPR015943">
    <property type="entry name" value="WD40/YVTN_repeat-like_dom_sf"/>
</dbReference>
<dbReference type="InterPro" id="IPR042411">
    <property type="entry name" value="WDR27"/>
</dbReference>
<dbReference type="STRING" id="431595.K3WJZ5"/>
<dbReference type="Proteomes" id="UP000019132">
    <property type="component" value="Unassembled WGS sequence"/>
</dbReference>
<feature type="repeat" description="WD" evidence="1">
    <location>
        <begin position="61"/>
        <end position="103"/>
    </location>
</feature>
<reference evidence="2" key="3">
    <citation type="submission" date="2015-02" db="UniProtKB">
        <authorList>
            <consortium name="EnsemblProtists"/>
        </authorList>
    </citation>
    <scope>IDENTIFICATION</scope>
    <source>
        <strain evidence="2">DAOM BR144</strain>
    </source>
</reference>
<keyword evidence="1" id="KW-0853">WD repeat</keyword>
<dbReference type="PROSITE" id="PS50082">
    <property type="entry name" value="WD_REPEATS_2"/>
    <property type="match status" value="1"/>
</dbReference>
<dbReference type="EnsemblProtists" id="PYU1_T005287">
    <property type="protein sequence ID" value="PYU1_T005287"/>
    <property type="gene ID" value="PYU1_G005276"/>
</dbReference>
<accession>K3WJZ5</accession>
<dbReference type="HOGENOM" id="CLU_1622317_0_0_1"/>
<dbReference type="PANTHER" id="PTHR44525">
    <property type="entry name" value="WD REPEAT-CONTAINING PROTEIN 27"/>
    <property type="match status" value="1"/>
</dbReference>
<dbReference type="Pfam" id="PF00400">
    <property type="entry name" value="WD40"/>
    <property type="match status" value="1"/>
</dbReference>
<organism evidence="2 3">
    <name type="scientific">Globisporangium ultimum (strain ATCC 200006 / CBS 805.95 / DAOM BR144)</name>
    <name type="common">Pythium ultimum</name>
    <dbReference type="NCBI Taxonomy" id="431595"/>
    <lineage>
        <taxon>Eukaryota</taxon>
        <taxon>Sar</taxon>
        <taxon>Stramenopiles</taxon>
        <taxon>Oomycota</taxon>
        <taxon>Peronosporomycetes</taxon>
        <taxon>Pythiales</taxon>
        <taxon>Pythiaceae</taxon>
        <taxon>Globisporangium</taxon>
    </lineage>
</organism>
<evidence type="ECO:0000313" key="2">
    <source>
        <dbReference type="EnsemblProtists" id="PYU1_T005287"/>
    </source>
</evidence>
<protein>
    <submittedName>
        <fullName evidence="2">Uncharacterized protein</fullName>
    </submittedName>
</protein>
<reference evidence="3" key="2">
    <citation type="submission" date="2010-04" db="EMBL/GenBank/DDBJ databases">
        <authorList>
            <person name="Buell R."/>
            <person name="Hamilton J."/>
            <person name="Hostetler J."/>
        </authorList>
    </citation>
    <scope>NUCLEOTIDE SEQUENCE [LARGE SCALE GENOMIC DNA]</scope>
    <source>
        <strain evidence="3">DAOM:BR144</strain>
    </source>
</reference>
<keyword evidence="3" id="KW-1185">Reference proteome</keyword>
<dbReference type="EMBL" id="GL376633">
    <property type="status" value="NOT_ANNOTATED_CDS"/>
    <property type="molecule type" value="Genomic_DNA"/>
</dbReference>
<dbReference type="Gene3D" id="2.130.10.10">
    <property type="entry name" value="YVTN repeat-like/Quinoprotein amine dehydrogenase"/>
    <property type="match status" value="1"/>
</dbReference>
<proteinExistence type="predicted"/>
<dbReference type="VEuPathDB" id="FungiDB:PYU1_G005276"/>
<reference evidence="3" key="1">
    <citation type="journal article" date="2010" name="Genome Biol.">
        <title>Genome sequence of the necrotrophic plant pathogen Pythium ultimum reveals original pathogenicity mechanisms and effector repertoire.</title>
        <authorList>
            <person name="Levesque C.A."/>
            <person name="Brouwer H."/>
            <person name="Cano L."/>
            <person name="Hamilton J.P."/>
            <person name="Holt C."/>
            <person name="Huitema E."/>
            <person name="Raffaele S."/>
            <person name="Robideau G.P."/>
            <person name="Thines M."/>
            <person name="Win J."/>
            <person name="Zerillo M.M."/>
            <person name="Beakes G.W."/>
            <person name="Boore J.L."/>
            <person name="Busam D."/>
            <person name="Dumas B."/>
            <person name="Ferriera S."/>
            <person name="Fuerstenberg S.I."/>
            <person name="Gachon C.M."/>
            <person name="Gaulin E."/>
            <person name="Govers F."/>
            <person name="Grenville-Briggs L."/>
            <person name="Horner N."/>
            <person name="Hostetler J."/>
            <person name="Jiang R.H."/>
            <person name="Johnson J."/>
            <person name="Krajaejun T."/>
            <person name="Lin H."/>
            <person name="Meijer H.J."/>
            <person name="Moore B."/>
            <person name="Morris P."/>
            <person name="Phuntmart V."/>
            <person name="Puiu D."/>
            <person name="Shetty J."/>
            <person name="Stajich J.E."/>
            <person name="Tripathy S."/>
            <person name="Wawra S."/>
            <person name="van West P."/>
            <person name="Whitty B.R."/>
            <person name="Coutinho P.M."/>
            <person name="Henrissat B."/>
            <person name="Martin F."/>
            <person name="Thomas P.D."/>
            <person name="Tyler B.M."/>
            <person name="De Vries R.P."/>
            <person name="Kamoun S."/>
            <person name="Yandell M."/>
            <person name="Tisserat N."/>
            <person name="Buell C.R."/>
        </authorList>
    </citation>
    <scope>NUCLEOTIDE SEQUENCE</scope>
    <source>
        <strain evidence="3">DAOM:BR144</strain>
    </source>
</reference>
<dbReference type="eggNOG" id="KOG0266">
    <property type="taxonomic scope" value="Eukaryota"/>
</dbReference>
<dbReference type="InterPro" id="IPR036322">
    <property type="entry name" value="WD40_repeat_dom_sf"/>
</dbReference>
<dbReference type="InParanoid" id="K3WJZ5"/>
<dbReference type="InterPro" id="IPR001680">
    <property type="entry name" value="WD40_rpt"/>
</dbReference>
<dbReference type="PANTHER" id="PTHR44525:SF1">
    <property type="entry name" value="WD REPEAT-CONTAINING PROTEIN 27"/>
    <property type="match status" value="1"/>
</dbReference>
<sequence length="164" mass="18521">MEPSMWQIRDFVHISKVTLCKKLQTEPSSVAFDHTGTLVALCCDRIVQVFVADRSEVLVTLEGHLARVTKCAFHPIHHHLLITCSEDRTFKIWDLAAKALLFQSSVLSAFAILSLAMNPRTGDFSIGFADGTIRIFSLLGNFAKEMMVVNVESFLRKLLWRKQV</sequence>
<dbReference type="SUPFAM" id="SSF50978">
    <property type="entry name" value="WD40 repeat-like"/>
    <property type="match status" value="1"/>
</dbReference>